<dbReference type="OrthoDB" id="417078at2759"/>
<dbReference type="EMBL" id="JAIZAY010000008">
    <property type="protein sequence ID" value="KAJ8036755.1"/>
    <property type="molecule type" value="Genomic_DNA"/>
</dbReference>
<keyword evidence="4" id="KW-1185">Reference proteome</keyword>
<dbReference type="InterPro" id="IPR003117">
    <property type="entry name" value="cAMP_dep_PK_reg_su_I/II_a/b"/>
</dbReference>
<reference evidence="2" key="1">
    <citation type="submission" date="2021-10" db="EMBL/GenBank/DDBJ databases">
        <title>Tropical sea cucumber genome reveals ecological adaptation and Cuvierian tubules defense mechanism.</title>
        <authorList>
            <person name="Chen T."/>
        </authorList>
    </citation>
    <scope>NUCLEOTIDE SEQUENCE</scope>
    <source>
        <strain evidence="2">Nanhai2018</strain>
        <tissue evidence="2">Muscle</tissue>
    </source>
</reference>
<protein>
    <submittedName>
        <fullName evidence="2">cAMP-dependent protein kinase regulatory subunit</fullName>
    </submittedName>
</protein>
<dbReference type="Gene3D" id="1.20.890.10">
    <property type="entry name" value="cAMP-dependent protein kinase regulatory subunit, dimerization-anchoring domain"/>
    <property type="match status" value="1"/>
</dbReference>
<evidence type="ECO:0000313" key="3">
    <source>
        <dbReference type="EMBL" id="KAJ8036765.1"/>
    </source>
</evidence>
<comment type="caution">
    <text evidence="2">The sequence shown here is derived from an EMBL/GenBank/DDBJ whole genome shotgun (WGS) entry which is preliminary data.</text>
</comment>
<accession>A0A9Q1C220</accession>
<dbReference type="SMART" id="SM00394">
    <property type="entry name" value="RIIa"/>
    <property type="match status" value="1"/>
</dbReference>
<evidence type="ECO:0000259" key="1">
    <source>
        <dbReference type="SMART" id="SM00394"/>
    </source>
</evidence>
<dbReference type="AlphaFoldDB" id="A0A9Q1C220"/>
<dbReference type="Pfam" id="PF02197">
    <property type="entry name" value="RIIa"/>
    <property type="match status" value="1"/>
</dbReference>
<dbReference type="SUPFAM" id="SSF47391">
    <property type="entry name" value="Dimerization-anchoring domain of cAMP-dependent PK regulatory subunit"/>
    <property type="match status" value="1"/>
</dbReference>
<feature type="domain" description="RIIa" evidence="1">
    <location>
        <begin position="21"/>
        <end position="56"/>
    </location>
</feature>
<name>A0A9Q1C220_HOLLE</name>
<evidence type="ECO:0000313" key="4">
    <source>
        <dbReference type="Proteomes" id="UP001152320"/>
    </source>
</evidence>
<evidence type="ECO:0000313" key="2">
    <source>
        <dbReference type="EMBL" id="KAJ8036755.1"/>
    </source>
</evidence>
<proteinExistence type="predicted"/>
<sequence length="57" mass="6678">MATTMDDEQSLKECEAYVQEHNIQQLLKETIIHLCIHRPDNPIGFLKEYFTKLDEVG</sequence>
<gene>
    <name evidence="2" type="ORF">HOLleu_17384</name>
    <name evidence="3" type="ORF">HOLleu_17397</name>
</gene>
<dbReference type="EMBL" id="JAIZAY010000008">
    <property type="protein sequence ID" value="KAJ8036765.1"/>
    <property type="molecule type" value="Genomic_DNA"/>
</dbReference>
<dbReference type="Proteomes" id="UP001152320">
    <property type="component" value="Chromosome 8"/>
</dbReference>
<organism evidence="2 4">
    <name type="scientific">Holothuria leucospilota</name>
    <name type="common">Black long sea cucumber</name>
    <name type="synonym">Mertensiothuria leucospilota</name>
    <dbReference type="NCBI Taxonomy" id="206669"/>
    <lineage>
        <taxon>Eukaryota</taxon>
        <taxon>Metazoa</taxon>
        <taxon>Echinodermata</taxon>
        <taxon>Eleutherozoa</taxon>
        <taxon>Echinozoa</taxon>
        <taxon>Holothuroidea</taxon>
        <taxon>Aspidochirotacea</taxon>
        <taxon>Aspidochirotida</taxon>
        <taxon>Holothuriidae</taxon>
        <taxon>Holothuria</taxon>
    </lineage>
</organism>
<dbReference type="CDD" id="cd12097">
    <property type="entry name" value="DD_RI_PKA"/>
    <property type="match status" value="1"/>
</dbReference>